<dbReference type="EnsemblPlants" id="Kaladp0040s0078.1.v1.1">
    <property type="protein sequence ID" value="Kaladp0040s0078.1.v1.1"/>
    <property type="gene ID" value="Kaladp0040s0078.v1.1"/>
</dbReference>
<dbReference type="Proteomes" id="UP000594263">
    <property type="component" value="Unplaced"/>
</dbReference>
<feature type="region of interest" description="Disordered" evidence="1">
    <location>
        <begin position="97"/>
        <end position="117"/>
    </location>
</feature>
<evidence type="ECO:0000256" key="2">
    <source>
        <dbReference type="SAM" id="Phobius"/>
    </source>
</evidence>
<evidence type="ECO:0000256" key="1">
    <source>
        <dbReference type="SAM" id="MobiDB-lite"/>
    </source>
</evidence>
<dbReference type="Gramene" id="Kaladp0040s0078.1.v1.1">
    <property type="protein sequence ID" value="Kaladp0040s0078.1.v1.1"/>
    <property type="gene ID" value="Kaladp0040s0078.v1.1"/>
</dbReference>
<dbReference type="GO" id="GO:0005739">
    <property type="term" value="C:mitochondrion"/>
    <property type="evidence" value="ECO:0007669"/>
    <property type="project" value="TreeGrafter"/>
</dbReference>
<keyword evidence="2" id="KW-1133">Transmembrane helix</keyword>
<proteinExistence type="predicted"/>
<protein>
    <submittedName>
        <fullName evidence="3">Uncharacterized protein</fullName>
    </submittedName>
</protein>
<dbReference type="PANTHER" id="PTHR38355:SF1">
    <property type="entry name" value="OS06G0149500 PROTEIN"/>
    <property type="match status" value="1"/>
</dbReference>
<keyword evidence="2" id="KW-0812">Transmembrane</keyword>
<accession>A0A7N0TM42</accession>
<evidence type="ECO:0000313" key="3">
    <source>
        <dbReference type="EnsemblPlants" id="Kaladp0040s0078.1.v1.1"/>
    </source>
</evidence>
<organism evidence="3 4">
    <name type="scientific">Kalanchoe fedtschenkoi</name>
    <name type="common">Lavender scallops</name>
    <name type="synonym">South American air plant</name>
    <dbReference type="NCBI Taxonomy" id="63787"/>
    <lineage>
        <taxon>Eukaryota</taxon>
        <taxon>Viridiplantae</taxon>
        <taxon>Streptophyta</taxon>
        <taxon>Embryophyta</taxon>
        <taxon>Tracheophyta</taxon>
        <taxon>Spermatophyta</taxon>
        <taxon>Magnoliopsida</taxon>
        <taxon>eudicotyledons</taxon>
        <taxon>Gunneridae</taxon>
        <taxon>Pentapetalae</taxon>
        <taxon>Saxifragales</taxon>
        <taxon>Crassulaceae</taxon>
        <taxon>Kalanchoe</taxon>
    </lineage>
</organism>
<evidence type="ECO:0000313" key="4">
    <source>
        <dbReference type="Proteomes" id="UP000594263"/>
    </source>
</evidence>
<name>A0A7N0TM42_KALFE</name>
<dbReference type="OMA" id="QTMWDWK"/>
<reference evidence="3" key="1">
    <citation type="submission" date="2021-01" db="UniProtKB">
        <authorList>
            <consortium name="EnsemblPlants"/>
        </authorList>
    </citation>
    <scope>IDENTIFICATION</scope>
</reference>
<dbReference type="AlphaFoldDB" id="A0A7N0TM42"/>
<feature type="transmembrane region" description="Helical" evidence="2">
    <location>
        <begin position="20"/>
        <end position="38"/>
    </location>
</feature>
<keyword evidence="4" id="KW-1185">Reference proteome</keyword>
<keyword evidence="2" id="KW-0472">Membrane</keyword>
<sequence>MELFARAANILTNIATSNAAINVFLFGAFGALSIRSLVQQREIDALEVEKELLALSNKEMKKTLWDWKQQLYADASNVESAVVPLAKLKAIYGDYTTPSTSNPSKEDVKVSSPKFVI</sequence>
<dbReference type="PANTHER" id="PTHR38355">
    <property type="entry name" value="OS06G0149500 PROTEIN"/>
    <property type="match status" value="1"/>
</dbReference>